<proteinExistence type="predicted"/>
<protein>
    <submittedName>
        <fullName evidence="2">PPUP8858</fullName>
    </submittedName>
</protein>
<gene>
    <name evidence="2" type="primary">PPUP8858</name>
</gene>
<accession>A0A0S7ENY2</accession>
<name>A0A0S7ENY2_9TELE</name>
<dbReference type="EMBL" id="GBYX01476197">
    <property type="protein sequence ID" value="JAO05480.1"/>
    <property type="molecule type" value="Transcribed_RNA"/>
</dbReference>
<sequence>MDVCGLLRKMKQLHLAVSSMKQTLHVQTEVSEELHDVTADLRSRVSALEQRADQGCGSRSVPVKEQGVADIVLNAALDMEHSPQALEGDSLPTLKGDTPVLCT</sequence>
<reference evidence="2" key="1">
    <citation type="submission" date="2014-12" db="EMBL/GenBank/DDBJ databases">
        <title>Parallel Evolution in Life History Adaptation Evident in the Tissue-Specific Poeciliopsis prolifica transcriptome.</title>
        <authorList>
            <person name="Jue N.K."/>
            <person name="Foley R.J."/>
            <person name="Obergfell C."/>
            <person name="Reznick D.N."/>
            <person name="O'Neill R.J."/>
            <person name="O'Neill M.J."/>
        </authorList>
    </citation>
    <scope>NUCLEOTIDE SEQUENCE</scope>
</reference>
<organism evidence="2">
    <name type="scientific">Poeciliopsis prolifica</name>
    <name type="common">blackstripe livebearer</name>
    <dbReference type="NCBI Taxonomy" id="188132"/>
    <lineage>
        <taxon>Eukaryota</taxon>
        <taxon>Metazoa</taxon>
        <taxon>Chordata</taxon>
        <taxon>Craniata</taxon>
        <taxon>Vertebrata</taxon>
        <taxon>Euteleostomi</taxon>
        <taxon>Actinopterygii</taxon>
        <taxon>Neopterygii</taxon>
        <taxon>Teleostei</taxon>
        <taxon>Neoteleostei</taxon>
        <taxon>Acanthomorphata</taxon>
        <taxon>Ovalentaria</taxon>
        <taxon>Atherinomorphae</taxon>
        <taxon>Cyprinodontiformes</taxon>
        <taxon>Poeciliidae</taxon>
        <taxon>Poeciliinae</taxon>
        <taxon>Poeciliopsis</taxon>
    </lineage>
</organism>
<evidence type="ECO:0000256" key="1">
    <source>
        <dbReference type="SAM" id="MobiDB-lite"/>
    </source>
</evidence>
<feature type="region of interest" description="Disordered" evidence="1">
    <location>
        <begin position="83"/>
        <end position="103"/>
    </location>
</feature>
<evidence type="ECO:0000313" key="2">
    <source>
        <dbReference type="EMBL" id="JAO05480.1"/>
    </source>
</evidence>
<dbReference type="AlphaFoldDB" id="A0A0S7ENY2"/>